<evidence type="ECO:0000313" key="10">
    <source>
        <dbReference type="EMBL" id="KAJ7331886.1"/>
    </source>
</evidence>
<proteinExistence type="inferred from homology"/>
<dbReference type="CDD" id="cd00229">
    <property type="entry name" value="SGNH_hydrolase"/>
    <property type="match status" value="1"/>
</dbReference>
<dbReference type="CDD" id="cd09233">
    <property type="entry name" value="ACE1-Sec16-like"/>
    <property type="match status" value="1"/>
</dbReference>
<evidence type="ECO:0000256" key="6">
    <source>
        <dbReference type="ARBA" id="ARBA00023125"/>
    </source>
</evidence>
<feature type="region of interest" description="Disordered" evidence="8">
    <location>
        <begin position="1"/>
        <end position="30"/>
    </location>
</feature>
<dbReference type="SUPFAM" id="SSF52266">
    <property type="entry name" value="SGNH hydrolase"/>
    <property type="match status" value="1"/>
</dbReference>
<evidence type="ECO:0000256" key="7">
    <source>
        <dbReference type="ARBA" id="ARBA00023172"/>
    </source>
</evidence>
<evidence type="ECO:0000313" key="11">
    <source>
        <dbReference type="Proteomes" id="UP001142489"/>
    </source>
</evidence>
<dbReference type="Gene3D" id="1.10.443.10">
    <property type="entry name" value="Intergrase catalytic core"/>
    <property type="match status" value="1"/>
</dbReference>
<dbReference type="InterPro" id="IPR024298">
    <property type="entry name" value="Sec16_Sec23-bd"/>
</dbReference>
<dbReference type="OrthoDB" id="8918678at2759"/>
<feature type="region of interest" description="Disordered" evidence="8">
    <location>
        <begin position="916"/>
        <end position="958"/>
    </location>
</feature>
<comment type="subcellular location">
    <subcellularLocation>
        <location evidence="1">Endoplasmic reticulum membrane</location>
        <topology evidence="1">Peripheral membrane protein</topology>
    </subcellularLocation>
</comment>
<feature type="compositionally biased region" description="Basic and acidic residues" evidence="8">
    <location>
        <begin position="1246"/>
        <end position="1258"/>
    </location>
</feature>
<accession>A0A9Q0XWX3</accession>
<feature type="region of interest" description="Disordered" evidence="8">
    <location>
        <begin position="734"/>
        <end position="756"/>
    </location>
</feature>
<name>A0A9Q0XWX3_9SAUR</name>
<feature type="compositionally biased region" description="Basic residues" evidence="8">
    <location>
        <begin position="1221"/>
        <end position="1244"/>
    </location>
</feature>
<evidence type="ECO:0000256" key="4">
    <source>
        <dbReference type="ARBA" id="ARBA00022824"/>
    </source>
</evidence>
<dbReference type="Gene3D" id="1.10.150.130">
    <property type="match status" value="1"/>
</dbReference>
<gene>
    <name evidence="10" type="ORF">JRQ81_014066</name>
</gene>
<dbReference type="SUPFAM" id="SSF56672">
    <property type="entry name" value="DNA/RNA polymerases"/>
    <property type="match status" value="1"/>
</dbReference>
<protein>
    <recommendedName>
        <fullName evidence="9">Sec16 Sec23-binding domain-containing protein</fullName>
    </recommendedName>
</protein>
<feature type="compositionally biased region" description="Pro residues" evidence="8">
    <location>
        <begin position="937"/>
        <end position="946"/>
    </location>
</feature>
<feature type="domain" description="Sec16 Sec23-binding" evidence="9">
    <location>
        <begin position="434"/>
        <end position="662"/>
    </location>
</feature>
<reference evidence="10" key="1">
    <citation type="journal article" date="2023" name="DNA Res.">
        <title>Chromosome-level genome assembly of Phrynocephalus forsythii using third-generation DNA sequencing and Hi-C analysis.</title>
        <authorList>
            <person name="Qi Y."/>
            <person name="Zhao W."/>
            <person name="Zhao Y."/>
            <person name="Niu C."/>
            <person name="Cao S."/>
            <person name="Zhang Y."/>
        </authorList>
    </citation>
    <scope>NUCLEOTIDE SEQUENCE</scope>
    <source>
        <tissue evidence="10">Muscle</tissue>
    </source>
</reference>
<feature type="compositionally biased region" description="Basic residues" evidence="8">
    <location>
        <begin position="1161"/>
        <end position="1177"/>
    </location>
</feature>
<feature type="compositionally biased region" description="Polar residues" evidence="8">
    <location>
        <begin position="1"/>
        <end position="12"/>
    </location>
</feature>
<dbReference type="InterPro" id="IPR011010">
    <property type="entry name" value="DNA_brk_join_enz"/>
</dbReference>
<evidence type="ECO:0000256" key="1">
    <source>
        <dbReference type="ARBA" id="ARBA00004406"/>
    </source>
</evidence>
<dbReference type="CDD" id="cd09275">
    <property type="entry name" value="RNase_HI_RT_DIRS1"/>
    <property type="match status" value="1"/>
</dbReference>
<comment type="similarity">
    <text evidence="2">Belongs to the SEC16 family.</text>
</comment>
<dbReference type="GO" id="GO:0003677">
    <property type="term" value="F:DNA binding"/>
    <property type="evidence" value="ECO:0007669"/>
    <property type="project" value="UniProtKB-KW"/>
</dbReference>
<dbReference type="PANTHER" id="PTHR13402:SF11">
    <property type="entry name" value="PROTEIN TRANSPORT PROTEIN SEC16B"/>
    <property type="match status" value="1"/>
</dbReference>
<evidence type="ECO:0000256" key="5">
    <source>
        <dbReference type="ARBA" id="ARBA00022892"/>
    </source>
</evidence>
<dbReference type="Gene3D" id="1.25.40.1030">
    <property type="match status" value="1"/>
</dbReference>
<comment type="caution">
    <text evidence="10">The sequence shown here is derived from an EMBL/GenBank/DDBJ whole genome shotgun (WGS) entry which is preliminary data.</text>
</comment>
<dbReference type="SUPFAM" id="SSF56349">
    <property type="entry name" value="DNA breaking-rejoining enzymes"/>
    <property type="match status" value="1"/>
</dbReference>
<dbReference type="InterPro" id="IPR010998">
    <property type="entry name" value="Integrase_recombinase_N"/>
</dbReference>
<keyword evidence="6" id="KW-0238">DNA-binding</keyword>
<evidence type="ECO:0000256" key="8">
    <source>
        <dbReference type="SAM" id="MobiDB-lite"/>
    </source>
</evidence>
<feature type="compositionally biased region" description="Low complexity" evidence="8">
    <location>
        <begin position="738"/>
        <end position="756"/>
    </location>
</feature>
<dbReference type="InterPro" id="IPR043502">
    <property type="entry name" value="DNA/RNA_pol_sf"/>
</dbReference>
<organism evidence="10 11">
    <name type="scientific">Phrynocephalus forsythii</name>
    <dbReference type="NCBI Taxonomy" id="171643"/>
    <lineage>
        <taxon>Eukaryota</taxon>
        <taxon>Metazoa</taxon>
        <taxon>Chordata</taxon>
        <taxon>Craniata</taxon>
        <taxon>Vertebrata</taxon>
        <taxon>Euteleostomi</taxon>
        <taxon>Lepidosauria</taxon>
        <taxon>Squamata</taxon>
        <taxon>Bifurcata</taxon>
        <taxon>Unidentata</taxon>
        <taxon>Episquamata</taxon>
        <taxon>Toxicofera</taxon>
        <taxon>Iguania</taxon>
        <taxon>Acrodonta</taxon>
        <taxon>Agamidae</taxon>
        <taxon>Agaminae</taxon>
        <taxon>Phrynocephalus</taxon>
    </lineage>
</organism>
<dbReference type="Gene3D" id="3.40.50.1110">
    <property type="entry name" value="SGNH hydrolase"/>
    <property type="match status" value="1"/>
</dbReference>
<dbReference type="InterPro" id="IPR036514">
    <property type="entry name" value="SGNH_hydro_sf"/>
</dbReference>
<dbReference type="GO" id="GO:0007030">
    <property type="term" value="P:Golgi organization"/>
    <property type="evidence" value="ECO:0007669"/>
    <property type="project" value="TreeGrafter"/>
</dbReference>
<dbReference type="Proteomes" id="UP001142489">
    <property type="component" value="Unassembled WGS sequence"/>
</dbReference>
<dbReference type="SUPFAM" id="SSF47823">
    <property type="entry name" value="lambda integrase-like, N-terminal domain"/>
    <property type="match status" value="1"/>
</dbReference>
<dbReference type="PANTHER" id="PTHR13402">
    <property type="entry name" value="RGPR-RELATED"/>
    <property type="match status" value="1"/>
</dbReference>
<dbReference type="GO" id="GO:0070973">
    <property type="term" value="P:protein localization to endoplasmic reticulum exit site"/>
    <property type="evidence" value="ECO:0007669"/>
    <property type="project" value="TreeGrafter"/>
</dbReference>
<keyword evidence="3" id="KW-0813">Transport</keyword>
<dbReference type="GO" id="GO:0070971">
    <property type="term" value="C:endoplasmic reticulum exit site"/>
    <property type="evidence" value="ECO:0007669"/>
    <property type="project" value="TreeGrafter"/>
</dbReference>
<dbReference type="GO" id="GO:0015074">
    <property type="term" value="P:DNA integration"/>
    <property type="evidence" value="ECO:0007669"/>
    <property type="project" value="InterPro"/>
</dbReference>
<dbReference type="InterPro" id="IPR013762">
    <property type="entry name" value="Integrase-like_cat_sf"/>
</dbReference>
<keyword evidence="7" id="KW-0233">DNA recombination</keyword>
<feature type="region of interest" description="Disordered" evidence="8">
    <location>
        <begin position="1050"/>
        <end position="1086"/>
    </location>
</feature>
<dbReference type="GO" id="GO:0016192">
    <property type="term" value="P:vesicle-mediated transport"/>
    <property type="evidence" value="ECO:0007669"/>
    <property type="project" value="UniProtKB-KW"/>
</dbReference>
<dbReference type="Pfam" id="PF12931">
    <property type="entry name" value="TPR_Sec16"/>
    <property type="match status" value="1"/>
</dbReference>
<keyword evidence="5" id="KW-0931">ER-Golgi transport</keyword>
<keyword evidence="4" id="KW-0256">Endoplasmic reticulum</keyword>
<dbReference type="GO" id="GO:0005789">
    <property type="term" value="C:endoplasmic reticulum membrane"/>
    <property type="evidence" value="ECO:0007669"/>
    <property type="project" value="UniProtKB-SubCell"/>
</dbReference>
<feature type="compositionally biased region" description="Low complexity" evidence="8">
    <location>
        <begin position="1138"/>
        <end position="1154"/>
    </location>
</feature>
<dbReference type="GO" id="GO:0006310">
    <property type="term" value="P:DNA recombination"/>
    <property type="evidence" value="ECO:0007669"/>
    <property type="project" value="UniProtKB-KW"/>
</dbReference>
<sequence>MDSRLPSQQPQVSGRCRPWMEGYERGPRRKVPFGPPPPVFHFRHSHPTYNPMFENYVRPWSRVENYESSYPIWSYSRQDYEDLNQNLVEDYPYGVYQRYPQAHTYEGDSKQKETWGKDANYQVQSHYRDYYQDEGSSFGGHGVLMPIRSKQHDSYARSYRSKKDDSYRVSYISPLQPSQLQDGFQGNFQENSETPVCKLSFPEEPSLLLQYKDSGLSSSIQELSQYLQESSSQYKAAPLKDWSPPAQAEEPVAALYPVAFQKFPFFHVPVGFGAGGHLVQVCPNYPVVGQPALVEIHSLEVILHETAEQKAMQAFPGPLIRQDLHKVDMMNFCQQKAAVGCDLTTNYGRDSALMWKLLLLLCRQNGSWVGSDIAELLMQDSKHRERYKRKEPGASTINLTDEWSLAGGGNAHLLTGEIVPSAITPQQKMEKYTKLLFYGQKKEALDWAMRNQLWGHAFFLSSKMDLRTYSWVLNGFTSTLSFNDPLQTLFQLMSGRIPQASQSCGDEKWGDWRPHLAVILSNQVGDTELSNRAIVTMGDSLAGKGSTEAAHFCYLMANVPFGHYGVKTDRLVLLGNSQSQKFAHFARTECIQKTEVFEYAQSLVSPKAFIPSFQIYKLVYASRLLDYGLPAQALHYCEGAAMALLAQTDNTYPILLRQVIKEKGGLLSATVSQSELPKCNGSIPGLAPHSEFAEKQGSRAAVDHPTSGVLPSPYQLYMHQNLLPGYEQPLEASKSGLEISPSGSGQISISSPGEIPGDTKESWKPNYFHEDQKNVIGYQVRDRERGSIYIRKMWELNLISFSPRIGQLTSGCHCISYKPIDLSHKHFLFWPVVSLDLFTLSPLMSKFSPLYQHTLNVRTRSISESSTVSIIEDALKSAEDTEEEETSEDLEQVQEKASGFQWLSWFRAKPNKVAESPKKVPSAHLDSTASVSLKKAAPPPSLPPTDPLGQRGKEGATLQDTGDQASFFKNHSISDSVFPPTKGGTVPLFRPAQVSRNPALRKCLVSPSGFSLLPTTLWSRRLERVWLLLATGGRVEGVWDFRHWRQKERLQAQMPLAPPMEPPRHSTRRRKPTEKGGQLAEKRVQGPVAVARVVGTPEPSPPALPPLVSQSITALVQQIVSHTDAGNIGAEKGEQAEDSSVASRDSSESSQSSLEYERSARKGRKKKAASHRSKMRQRRDTSSSSSSSVTSSSSDEEEDVGRYKNYWEGHARVPGLPRRALRKRALCKRRERQMGRKIRRKSPCKGHPEPDSHPGEHLPRKVRKAILEGLYVDVFTLLNPVRAEPLTRSKQRSKESSKLPAAERTFGNWIRGFCQYQGVQLAGDAAAIRYDEGFRRKVSNRASVNDTIPQEYCSLRYASFDHAVSMIQSLGKVALLAKCDIQSAFQLLPVHPGDLSLLGICFQGQWYVDKAMPMGCTVSCAAFETFSTFLEWATRYTCGQSALTHYFDFLTMGKGGTGDCSMLLAGFQQLAAKLGVPLAQEKTEGPTERLTYLGIEIDTIRGISRLPSEKVQALRDTLESLLKKRKCTLKELQSLLGHLNFTCRVVTPGRAFCARFAWATAGIKAPHHHIRLTKGMKLDLQVWLEFWGHFNGKAIWQTQVASGVLLAAAVMIWRDIFKDKRITFWCDNQAVVAVINRQSSKSGRVMRLVRRLVPLCLSANVTFRAKFVLGLDNGIADSLSRFQFDRSPSWCSPPTHEDVMHYMASLRAQGVPPSRLRAHRATISFFCTLGGCQDPCRTPLIRRAMKGWERKTPKRQDNRKPITPPILRALWGELTGFCWSSYEARLFRCAFTLAFFGAFRVGELVASSRKEKGHSLALEDLIFTPGALIIRLRSSKIDQRAKESHVILKKQGDTQLCPIKAAHKYLAHRGELPGPLLQHANGIPLTHYQFAGVMQKPFSWWVTNPGILGPIPFGLGRHPRHRHRASLAGGLSRWGGAVMRLWIVGHSIVYWAGVWAKQSHWGQHLGMEEHVCITWFGNRGMHWGDLLPGLWTLFRQHGEPHGLVIQLGENDITSSRGIDLKKEMEASLLVLHSTYPDVMLFWSQLLQKRHWGGGHPGRVELLRRKLDKAIGRLITTWGGIWIKHRDITSAARDMYRADGVHLSEMGNSQWVTGVRSAIGDWVQLQCSGGESSEARL</sequence>
<evidence type="ECO:0000259" key="9">
    <source>
        <dbReference type="Pfam" id="PF12931"/>
    </source>
</evidence>
<evidence type="ECO:0000256" key="3">
    <source>
        <dbReference type="ARBA" id="ARBA00022448"/>
    </source>
</evidence>
<keyword evidence="11" id="KW-1185">Reference proteome</keyword>
<dbReference type="EMBL" id="JAPFRF010000005">
    <property type="protein sequence ID" value="KAJ7331886.1"/>
    <property type="molecule type" value="Genomic_DNA"/>
</dbReference>
<feature type="region of interest" description="Disordered" evidence="8">
    <location>
        <begin position="1128"/>
        <end position="1200"/>
    </location>
</feature>
<evidence type="ECO:0000256" key="2">
    <source>
        <dbReference type="ARBA" id="ARBA00005927"/>
    </source>
</evidence>
<dbReference type="GO" id="GO:0012507">
    <property type="term" value="C:ER to Golgi transport vesicle membrane"/>
    <property type="evidence" value="ECO:0007669"/>
    <property type="project" value="TreeGrafter"/>
</dbReference>
<feature type="compositionally biased region" description="Low complexity" evidence="8">
    <location>
        <begin position="1182"/>
        <end position="1193"/>
    </location>
</feature>
<feature type="region of interest" description="Disordered" evidence="8">
    <location>
        <begin position="1221"/>
        <end position="1258"/>
    </location>
</feature>